<accession>R4K0Y0</accession>
<dbReference type="PANTHER" id="PTHR30531:SF12">
    <property type="entry name" value="FLAGELLAR BIOSYNTHETIC PROTEIN FLHB"/>
    <property type="match status" value="1"/>
</dbReference>
<dbReference type="PANTHER" id="PTHR30531">
    <property type="entry name" value="FLAGELLAR BIOSYNTHETIC PROTEIN FLHB"/>
    <property type="match status" value="1"/>
</dbReference>
<dbReference type="EMBL" id="CP003261">
    <property type="protein sequence ID" value="AGK96223.1"/>
    <property type="molecule type" value="Genomic_DNA"/>
</dbReference>
<protein>
    <submittedName>
        <fullName evidence="1">Uncharacterized protein, cytoplasmic domain of flagellar protein FhlB like protein</fullName>
    </submittedName>
</protein>
<name>R4K0Y0_CLOPA</name>
<dbReference type="Proteomes" id="UP000013523">
    <property type="component" value="Chromosome"/>
</dbReference>
<dbReference type="Pfam" id="PF01312">
    <property type="entry name" value="Bac_export_2"/>
    <property type="match status" value="1"/>
</dbReference>
<dbReference type="AlphaFoldDB" id="R4K0Y0"/>
<dbReference type="STRING" id="86416.Clopa_1233"/>
<sequence length="95" mass="10526">MPYERKKAAALKYDKGYEAPLVTAAGVGALADKIVEKADENKVPIVYNKELADLLLNVDIGDSIPTELYEIVAEVINYVMDIDDNLNQQTEKTPK</sequence>
<dbReference type="GO" id="GO:0009306">
    <property type="term" value="P:protein secretion"/>
    <property type="evidence" value="ECO:0007669"/>
    <property type="project" value="InterPro"/>
</dbReference>
<organism evidence="1 2">
    <name type="scientific">Clostridium pasteurianum BC1</name>
    <dbReference type="NCBI Taxonomy" id="86416"/>
    <lineage>
        <taxon>Bacteria</taxon>
        <taxon>Bacillati</taxon>
        <taxon>Bacillota</taxon>
        <taxon>Clostridia</taxon>
        <taxon>Eubacteriales</taxon>
        <taxon>Clostridiaceae</taxon>
        <taxon>Clostridium</taxon>
    </lineage>
</organism>
<dbReference type="Gene3D" id="3.40.1690.10">
    <property type="entry name" value="secretion proteins EscU"/>
    <property type="match status" value="1"/>
</dbReference>
<dbReference type="InterPro" id="IPR006135">
    <property type="entry name" value="T3SS_substrate_exporter"/>
</dbReference>
<dbReference type="OrthoDB" id="9810419at2"/>
<dbReference type="SUPFAM" id="SSF160544">
    <property type="entry name" value="EscU C-terminal domain-like"/>
    <property type="match status" value="1"/>
</dbReference>
<keyword evidence="2" id="KW-1185">Reference proteome</keyword>
<keyword evidence="1" id="KW-0282">Flagellum</keyword>
<dbReference type="PATRIC" id="fig|86416.3.peg.1234"/>
<evidence type="ECO:0000313" key="2">
    <source>
        <dbReference type="Proteomes" id="UP000013523"/>
    </source>
</evidence>
<gene>
    <name evidence="1" type="ORF">Clopa_1233</name>
</gene>
<dbReference type="eggNOG" id="COG2257">
    <property type="taxonomic scope" value="Bacteria"/>
</dbReference>
<dbReference type="HOGENOM" id="CLU_041013_4_2_9"/>
<dbReference type="InterPro" id="IPR029025">
    <property type="entry name" value="T3SS_substrate_exporter_C"/>
</dbReference>
<proteinExistence type="predicted"/>
<keyword evidence="1" id="KW-0969">Cilium</keyword>
<dbReference type="GO" id="GO:0005886">
    <property type="term" value="C:plasma membrane"/>
    <property type="evidence" value="ECO:0007669"/>
    <property type="project" value="TreeGrafter"/>
</dbReference>
<keyword evidence="1" id="KW-0966">Cell projection</keyword>
<reference evidence="1 2" key="1">
    <citation type="submission" date="2012-01" db="EMBL/GenBank/DDBJ databases">
        <title>Complete sequence of chromosome of Clostridium pasteurianum BC1.</title>
        <authorList>
            <consortium name="US DOE Joint Genome Institute"/>
            <person name="Lucas S."/>
            <person name="Han J."/>
            <person name="Lapidus A."/>
            <person name="Cheng J.-F."/>
            <person name="Goodwin L."/>
            <person name="Pitluck S."/>
            <person name="Peters L."/>
            <person name="Mikhailova N."/>
            <person name="Teshima H."/>
            <person name="Detter J.C."/>
            <person name="Han C."/>
            <person name="Tapia R."/>
            <person name="Land M."/>
            <person name="Hauser L."/>
            <person name="Kyrpides N."/>
            <person name="Ivanova N."/>
            <person name="Pagani I."/>
            <person name="Dunn J."/>
            <person name="Taghavi S."/>
            <person name="Francis A."/>
            <person name="van der Lelie D."/>
            <person name="Woyke T."/>
        </authorList>
    </citation>
    <scope>NUCLEOTIDE SEQUENCE [LARGE SCALE GENOMIC DNA]</scope>
    <source>
        <strain evidence="1 2">BC1</strain>
    </source>
</reference>
<dbReference type="KEGG" id="cpas:Clopa_1233"/>
<evidence type="ECO:0000313" key="1">
    <source>
        <dbReference type="EMBL" id="AGK96223.1"/>
    </source>
</evidence>
<dbReference type="RefSeq" id="WP_015614546.1">
    <property type="nucleotide sequence ID" value="NC_021182.1"/>
</dbReference>